<evidence type="ECO:0000256" key="17">
    <source>
        <dbReference type="ARBA" id="ARBA00049551"/>
    </source>
</evidence>
<gene>
    <name evidence="20" type="primary">nad2</name>
</gene>
<evidence type="ECO:0000256" key="10">
    <source>
        <dbReference type="ARBA" id="ARBA00022967"/>
    </source>
</evidence>
<sequence>MMKSFKITFFTAMITGSMITISSNSWMGMWIGLEINLLSIIPLLSTNFRTNSAEASIKYFITQMTASNIILMAIICMLHYNEQISNNFNLTSVIQSALFIKMGAAPFHMWLPEVVDGLSWINCLIVLTWQKVAPMIILMNVINQEIFIYLVILLSSMIGSLMGFNQVSLRKIMAYSSINHMGWMIAAMLGAKSIWWIYFMIYSIITISVIWIFHLTNIKNLIQIPSLFKNKILALFFSMNFMSLGGLPPFLGFLPKWLTIHQLIFMDNYITALILIMLTLIALFFYLRVSLIPLTLGGQENLVKIPNKINFIVTFNNMVSLVALMGIGFMINPF</sequence>
<keyword evidence="16 18" id="KW-0472">Membrane</keyword>
<dbReference type="Pfam" id="PF00361">
    <property type="entry name" value="Proton_antipo_M"/>
    <property type="match status" value="1"/>
</dbReference>
<evidence type="ECO:0000259" key="19">
    <source>
        <dbReference type="Pfam" id="PF00361"/>
    </source>
</evidence>
<geneLocation type="mitochondrion" evidence="20"/>
<evidence type="ECO:0000256" key="15">
    <source>
        <dbReference type="ARBA" id="ARBA00023128"/>
    </source>
</evidence>
<dbReference type="PRINTS" id="PR01436">
    <property type="entry name" value="NADHDHGNASE2"/>
</dbReference>
<evidence type="ECO:0000313" key="20">
    <source>
        <dbReference type="EMBL" id="QGA73990.1"/>
    </source>
</evidence>
<feature type="domain" description="NADH:quinone oxidoreductase/Mrp antiporter transmembrane" evidence="19">
    <location>
        <begin position="23"/>
        <end position="281"/>
    </location>
</feature>
<comment type="similarity">
    <text evidence="3 18">Belongs to the complex I subunit 2 family.</text>
</comment>
<feature type="transmembrane region" description="Helical" evidence="18">
    <location>
        <begin position="92"/>
        <end position="111"/>
    </location>
</feature>
<evidence type="ECO:0000256" key="18">
    <source>
        <dbReference type="RuleBase" id="RU003403"/>
    </source>
</evidence>
<keyword evidence="12 18" id="KW-1133">Transmembrane helix</keyword>
<proteinExistence type="inferred from homology"/>
<comment type="function">
    <text evidence="1">Core subunit of the mitochondrial membrane respiratory chain NADH dehydrogenase (Complex I) that is believed to belong to the minimal assembly required for catalysis. Complex I functions in the transfer of electrons from NADH to the respiratory chain. The immediate electron acceptor for the enzyme is believed to be ubiquinone.</text>
</comment>
<comment type="function">
    <text evidence="18">Core subunit of the mitochondrial membrane respiratory chain NADH dehydrogenase (Complex I) which catalyzes electron transfer from NADH through the respiratory chain, using ubiquinone as an electron acceptor. Essential for the catalytic activity and assembly of complex I.</text>
</comment>
<dbReference type="GO" id="GO:0005743">
    <property type="term" value="C:mitochondrial inner membrane"/>
    <property type="evidence" value="ECO:0007669"/>
    <property type="project" value="UniProtKB-SubCell"/>
</dbReference>
<evidence type="ECO:0000256" key="3">
    <source>
        <dbReference type="ARBA" id="ARBA00007012"/>
    </source>
</evidence>
<dbReference type="InterPro" id="IPR050175">
    <property type="entry name" value="Complex_I_Subunit_2"/>
</dbReference>
<feature type="transmembrane region" description="Helical" evidence="18">
    <location>
        <begin position="309"/>
        <end position="331"/>
    </location>
</feature>
<dbReference type="EC" id="7.1.1.2" evidence="4 18"/>
<keyword evidence="6" id="KW-0813">Transport</keyword>
<dbReference type="PANTHER" id="PTHR46552">
    <property type="entry name" value="NADH-UBIQUINONE OXIDOREDUCTASE CHAIN 2"/>
    <property type="match status" value="1"/>
</dbReference>
<reference evidence="20" key="1">
    <citation type="submission" date="2018-10" db="EMBL/GenBank/DDBJ databases">
        <title>Mitogenomes versus nuclear genes in resolving species limits in three host-specific Altica flea beetles (Coleoptera: Chrysomelidae).</title>
        <authorList>
            <person name="Nie R.-E."/>
            <person name="Wei J."/>
            <person name="Zhang S.-K."/>
            <person name="Vogler A.P."/>
            <person name="Wu L."/>
            <person name="Konstantinov A.S."/>
            <person name="Li W.-Z."/>
            <person name="Yang X.-K."/>
            <person name="Xue H.-J."/>
        </authorList>
    </citation>
    <scope>NUCLEOTIDE SEQUENCE</scope>
</reference>
<dbReference type="EMBL" id="MK049853">
    <property type="protein sequence ID" value="QGA73990.1"/>
    <property type="molecule type" value="Genomic_DNA"/>
</dbReference>
<evidence type="ECO:0000256" key="9">
    <source>
        <dbReference type="ARBA" id="ARBA00022792"/>
    </source>
</evidence>
<evidence type="ECO:0000256" key="5">
    <source>
        <dbReference type="ARBA" id="ARBA00021008"/>
    </source>
</evidence>
<dbReference type="InterPro" id="IPR003917">
    <property type="entry name" value="NADH_UbQ_OxRdtase_chain2"/>
</dbReference>
<evidence type="ECO:0000256" key="16">
    <source>
        <dbReference type="ARBA" id="ARBA00023136"/>
    </source>
</evidence>
<dbReference type="GO" id="GO:0006120">
    <property type="term" value="P:mitochondrial electron transport, NADH to ubiquinone"/>
    <property type="evidence" value="ECO:0007669"/>
    <property type="project" value="InterPro"/>
</dbReference>
<dbReference type="InterPro" id="IPR001750">
    <property type="entry name" value="ND/Mrp_TM"/>
</dbReference>
<evidence type="ECO:0000256" key="6">
    <source>
        <dbReference type="ARBA" id="ARBA00022448"/>
    </source>
</evidence>
<comment type="subcellular location">
    <subcellularLocation>
        <location evidence="2 18">Mitochondrion inner membrane</location>
        <topology evidence="2 18">Multi-pass membrane protein</topology>
    </subcellularLocation>
</comment>
<keyword evidence="10 18" id="KW-1278">Translocase</keyword>
<feature type="transmembrane region" description="Helical" evidence="18">
    <location>
        <begin position="195"/>
        <end position="213"/>
    </location>
</feature>
<feature type="transmembrane region" description="Helical" evidence="18">
    <location>
        <begin position="60"/>
        <end position="80"/>
    </location>
</feature>
<evidence type="ECO:0000256" key="1">
    <source>
        <dbReference type="ARBA" id="ARBA00003257"/>
    </source>
</evidence>
<name>A0A5Q0U0J3_9CUCU</name>
<keyword evidence="15 18" id="KW-0496">Mitochondrion</keyword>
<keyword evidence="8 18" id="KW-0812">Transmembrane</keyword>
<evidence type="ECO:0000256" key="12">
    <source>
        <dbReference type="ARBA" id="ARBA00022989"/>
    </source>
</evidence>
<feature type="transmembrane region" description="Helical" evidence="18">
    <location>
        <begin position="269"/>
        <end position="289"/>
    </location>
</feature>
<organism evidence="20">
    <name type="scientific">Cryptocephalus flavolimbatus</name>
    <dbReference type="NCBI Taxonomy" id="2653413"/>
    <lineage>
        <taxon>Eukaryota</taxon>
        <taxon>Metazoa</taxon>
        <taxon>Ecdysozoa</taxon>
        <taxon>Arthropoda</taxon>
        <taxon>Hexapoda</taxon>
        <taxon>Insecta</taxon>
        <taxon>Pterygota</taxon>
        <taxon>Neoptera</taxon>
        <taxon>Endopterygota</taxon>
        <taxon>Coleoptera</taxon>
        <taxon>Polyphaga</taxon>
        <taxon>Cucujiformia</taxon>
        <taxon>Chrysomeloidea</taxon>
        <taxon>Chrysomelidae</taxon>
        <taxon>Cryptocephalinae</taxon>
        <taxon>Cryptocephalus</taxon>
    </lineage>
</organism>
<evidence type="ECO:0000256" key="14">
    <source>
        <dbReference type="ARBA" id="ARBA00023075"/>
    </source>
</evidence>
<comment type="catalytic activity">
    <reaction evidence="17 18">
        <text>a ubiquinone + NADH + 5 H(+)(in) = a ubiquinol + NAD(+) + 4 H(+)(out)</text>
        <dbReference type="Rhea" id="RHEA:29091"/>
        <dbReference type="Rhea" id="RHEA-COMP:9565"/>
        <dbReference type="Rhea" id="RHEA-COMP:9566"/>
        <dbReference type="ChEBI" id="CHEBI:15378"/>
        <dbReference type="ChEBI" id="CHEBI:16389"/>
        <dbReference type="ChEBI" id="CHEBI:17976"/>
        <dbReference type="ChEBI" id="CHEBI:57540"/>
        <dbReference type="ChEBI" id="CHEBI:57945"/>
        <dbReference type="EC" id="7.1.1.2"/>
    </reaction>
</comment>
<keyword evidence="7 18" id="KW-0679">Respiratory chain</keyword>
<feature type="transmembrane region" description="Helical" evidence="18">
    <location>
        <begin position="146"/>
        <end position="165"/>
    </location>
</feature>
<evidence type="ECO:0000256" key="7">
    <source>
        <dbReference type="ARBA" id="ARBA00022660"/>
    </source>
</evidence>
<dbReference type="PANTHER" id="PTHR46552:SF1">
    <property type="entry name" value="NADH-UBIQUINONE OXIDOREDUCTASE CHAIN 2"/>
    <property type="match status" value="1"/>
</dbReference>
<evidence type="ECO:0000256" key="11">
    <source>
        <dbReference type="ARBA" id="ARBA00022982"/>
    </source>
</evidence>
<feature type="transmembrane region" description="Helical" evidence="18">
    <location>
        <begin position="7"/>
        <end position="23"/>
    </location>
</feature>
<keyword evidence="11 18" id="KW-0249">Electron transport</keyword>
<dbReference type="GO" id="GO:0008137">
    <property type="term" value="F:NADH dehydrogenase (ubiquinone) activity"/>
    <property type="evidence" value="ECO:0007669"/>
    <property type="project" value="UniProtKB-EC"/>
</dbReference>
<protein>
    <recommendedName>
        <fullName evidence="5 18">NADH-ubiquinone oxidoreductase chain 2</fullName>
        <ecNumber evidence="4 18">7.1.1.2</ecNumber>
    </recommendedName>
</protein>
<feature type="transmembrane region" description="Helical" evidence="18">
    <location>
        <begin position="233"/>
        <end position="254"/>
    </location>
</feature>
<keyword evidence="14 18" id="KW-0830">Ubiquinone</keyword>
<evidence type="ECO:0000256" key="4">
    <source>
        <dbReference type="ARBA" id="ARBA00012944"/>
    </source>
</evidence>
<accession>A0A5Q0U0J3</accession>
<evidence type="ECO:0000256" key="2">
    <source>
        <dbReference type="ARBA" id="ARBA00004448"/>
    </source>
</evidence>
<keyword evidence="9 18" id="KW-0999">Mitochondrion inner membrane</keyword>
<evidence type="ECO:0000256" key="13">
    <source>
        <dbReference type="ARBA" id="ARBA00023027"/>
    </source>
</evidence>
<dbReference type="AlphaFoldDB" id="A0A5Q0U0J3"/>
<keyword evidence="13 18" id="KW-0520">NAD</keyword>
<evidence type="ECO:0000256" key="8">
    <source>
        <dbReference type="ARBA" id="ARBA00022692"/>
    </source>
</evidence>
<feature type="transmembrane region" description="Helical" evidence="18">
    <location>
        <begin position="118"/>
        <end position="140"/>
    </location>
</feature>